<accession>A0ABT8CB23</accession>
<proteinExistence type="predicted"/>
<dbReference type="InterPro" id="IPR040911">
    <property type="entry name" value="Exostosin_GT47"/>
</dbReference>
<dbReference type="Pfam" id="PF03016">
    <property type="entry name" value="Exostosin_GT47"/>
    <property type="match status" value="1"/>
</dbReference>
<organism evidence="2 3">
    <name type="scientific">Cyclobacterium jeungdonense</name>
    <dbReference type="NCBI Taxonomy" id="708087"/>
    <lineage>
        <taxon>Bacteria</taxon>
        <taxon>Pseudomonadati</taxon>
        <taxon>Bacteroidota</taxon>
        <taxon>Cytophagia</taxon>
        <taxon>Cytophagales</taxon>
        <taxon>Cyclobacteriaceae</taxon>
        <taxon>Cyclobacterium</taxon>
    </lineage>
</organism>
<sequence>MKVYLTSAYPFHFKNNFAVKWLSESSIADPYKIHSLSNNPETADIILFVEHHPGNDPYFFEVLSSKLFKKFKEKCYLYHDADWVIPLIPGIYPSIENRIFNAGITQPGHYIARQCENEAVKFQDDKPKPKFLFSFIGASATHTIRTEILKLHHPECFLKDTSGKNSWELNPAEKKKFENDYVSVSQKSSFILCPRGLGPNTYRLYETMEMGISPVIISDQWVPTYGPEWENFSIRIPESQIKNIPNLLEENKHLASKMGKLARCAWEEWFCKAVSFHHIIEACNKLQKERMNYGNIEKLKTCCEFLKPFHFRNLLRYTKRRLELR</sequence>
<evidence type="ECO:0000313" key="3">
    <source>
        <dbReference type="Proteomes" id="UP001236663"/>
    </source>
</evidence>
<comment type="caution">
    <text evidence="2">The sequence shown here is derived from an EMBL/GenBank/DDBJ whole genome shotgun (WGS) entry which is preliminary data.</text>
</comment>
<evidence type="ECO:0000313" key="2">
    <source>
        <dbReference type="EMBL" id="MDN3688876.1"/>
    </source>
</evidence>
<dbReference type="Proteomes" id="UP001236663">
    <property type="component" value="Unassembled WGS sequence"/>
</dbReference>
<name>A0ABT8CB23_9BACT</name>
<dbReference type="InterPro" id="IPR004263">
    <property type="entry name" value="Exostosin"/>
</dbReference>
<reference evidence="3" key="1">
    <citation type="journal article" date="2019" name="Int. J. Syst. Evol. Microbiol.">
        <title>The Global Catalogue of Microorganisms (GCM) 10K type strain sequencing project: providing services to taxonomists for standard genome sequencing and annotation.</title>
        <authorList>
            <consortium name="The Broad Institute Genomics Platform"/>
            <consortium name="The Broad Institute Genome Sequencing Center for Infectious Disease"/>
            <person name="Wu L."/>
            <person name="Ma J."/>
        </authorList>
    </citation>
    <scope>NUCLEOTIDE SEQUENCE [LARGE SCALE GENOMIC DNA]</scope>
    <source>
        <strain evidence="3">CECT 7706</strain>
    </source>
</reference>
<feature type="domain" description="Exostosin GT47" evidence="1">
    <location>
        <begin position="126"/>
        <end position="249"/>
    </location>
</feature>
<dbReference type="EMBL" id="JAUFQS010000013">
    <property type="protein sequence ID" value="MDN3688876.1"/>
    <property type="molecule type" value="Genomic_DNA"/>
</dbReference>
<dbReference type="RefSeq" id="WP_163385572.1">
    <property type="nucleotide sequence ID" value="NZ_JAUFQS010000013.1"/>
</dbReference>
<gene>
    <name evidence="2" type="ORF">QWZ15_13635</name>
</gene>
<protein>
    <submittedName>
        <fullName evidence="2">Exostosin family protein</fullName>
    </submittedName>
</protein>
<evidence type="ECO:0000259" key="1">
    <source>
        <dbReference type="Pfam" id="PF03016"/>
    </source>
</evidence>
<keyword evidence="3" id="KW-1185">Reference proteome</keyword>
<dbReference type="PANTHER" id="PTHR11062">
    <property type="entry name" value="EXOSTOSIN HEPARAN SULFATE GLYCOSYLTRANSFERASE -RELATED"/>
    <property type="match status" value="1"/>
</dbReference>